<evidence type="ECO:0000256" key="2">
    <source>
        <dbReference type="SAM" id="SignalP"/>
    </source>
</evidence>
<dbReference type="Pfam" id="PF18962">
    <property type="entry name" value="Por_Secre_tail"/>
    <property type="match status" value="1"/>
</dbReference>
<reference evidence="4 5" key="1">
    <citation type="submission" date="2015-08" db="EMBL/GenBank/DDBJ databases">
        <title>Whole genome sequence of Flavobacterium akiainvivens IK-1T, from decaying Wikstroemia oahuensis, an endemic Hawaiian shrub.</title>
        <authorList>
            <person name="Wan X."/>
            <person name="Hou S."/>
            <person name="Saito J."/>
            <person name="Donachie S."/>
        </authorList>
    </citation>
    <scope>NUCLEOTIDE SEQUENCE [LARGE SCALE GENOMIC DNA]</scope>
    <source>
        <strain evidence="4 5">IK-1</strain>
    </source>
</reference>
<evidence type="ECO:0000259" key="3">
    <source>
        <dbReference type="Pfam" id="PF18962"/>
    </source>
</evidence>
<feature type="chain" id="PRO_5005839295" description="Secretion system C-terminal sorting domain-containing protein" evidence="2">
    <location>
        <begin position="20"/>
        <end position="273"/>
    </location>
</feature>
<accession>A0A0M9VJ62</accession>
<feature type="signal peptide" evidence="2">
    <location>
        <begin position="1"/>
        <end position="19"/>
    </location>
</feature>
<proteinExistence type="predicted"/>
<dbReference type="STRING" id="1202724.AM493_16355"/>
<evidence type="ECO:0000313" key="4">
    <source>
        <dbReference type="EMBL" id="KOS07440.1"/>
    </source>
</evidence>
<dbReference type="NCBIfam" id="TIGR04183">
    <property type="entry name" value="Por_Secre_tail"/>
    <property type="match status" value="1"/>
</dbReference>
<dbReference type="AlphaFoldDB" id="A0A0M9VJ62"/>
<keyword evidence="1 2" id="KW-0732">Signal</keyword>
<evidence type="ECO:0000313" key="5">
    <source>
        <dbReference type="Proteomes" id="UP000037755"/>
    </source>
</evidence>
<dbReference type="RefSeq" id="WP_054409099.1">
    <property type="nucleotide sequence ID" value="NZ_FOYA01000005.1"/>
</dbReference>
<sequence>MKKTTLLFAGLLFSGGLFAQATPYTTLAEFESAYTGTLITEDFTAGPNDPAICGEVVTNAGDDCFTSGQVVAGFELSASNNSVVVYLPPGFLPGDNATPRLGANTGIENTILTFTEDNIVAVGHALHVDNGGNFNYKVYGTDDTVLYDQDVAYTPFYGIITTQPIGRIEITSVAGAGELIGDLKFGADVMALNDVALNTFSCFPNPSAGVLNVQSAGVIASVSVVNVLGQEVLAQNVNAATATLNISELKTGSYFVKAVFENGATHTSTVIKQ</sequence>
<dbReference type="OrthoDB" id="1398760at2"/>
<feature type="domain" description="Secretion system C-terminal sorting" evidence="3">
    <location>
        <begin position="203"/>
        <end position="269"/>
    </location>
</feature>
<organism evidence="4 5">
    <name type="scientific">Flavobacterium akiainvivens</name>
    <dbReference type="NCBI Taxonomy" id="1202724"/>
    <lineage>
        <taxon>Bacteria</taxon>
        <taxon>Pseudomonadati</taxon>
        <taxon>Bacteroidota</taxon>
        <taxon>Flavobacteriia</taxon>
        <taxon>Flavobacteriales</taxon>
        <taxon>Flavobacteriaceae</taxon>
        <taxon>Flavobacterium</taxon>
    </lineage>
</organism>
<keyword evidence="5" id="KW-1185">Reference proteome</keyword>
<dbReference type="Proteomes" id="UP000037755">
    <property type="component" value="Unassembled WGS sequence"/>
</dbReference>
<gene>
    <name evidence="4" type="ORF">AM493_16355</name>
</gene>
<dbReference type="EMBL" id="LIYD01000005">
    <property type="protein sequence ID" value="KOS07440.1"/>
    <property type="molecule type" value="Genomic_DNA"/>
</dbReference>
<name>A0A0M9VJ62_9FLAO</name>
<evidence type="ECO:0000256" key="1">
    <source>
        <dbReference type="ARBA" id="ARBA00022729"/>
    </source>
</evidence>
<protein>
    <recommendedName>
        <fullName evidence="3">Secretion system C-terminal sorting domain-containing protein</fullName>
    </recommendedName>
</protein>
<dbReference type="InterPro" id="IPR026444">
    <property type="entry name" value="Secre_tail"/>
</dbReference>
<dbReference type="PATRIC" id="fig|1202724.3.peg.3396"/>
<comment type="caution">
    <text evidence="4">The sequence shown here is derived from an EMBL/GenBank/DDBJ whole genome shotgun (WGS) entry which is preliminary data.</text>
</comment>